<feature type="region of interest" description="Disordered" evidence="1">
    <location>
        <begin position="215"/>
        <end position="308"/>
    </location>
</feature>
<dbReference type="EMBL" id="CAXAMM010010114">
    <property type="protein sequence ID" value="CAK9022398.1"/>
    <property type="molecule type" value="Genomic_DNA"/>
</dbReference>
<accession>A0ABP0K631</accession>
<feature type="compositionally biased region" description="Basic residues" evidence="1">
    <location>
        <begin position="253"/>
        <end position="298"/>
    </location>
</feature>
<evidence type="ECO:0000256" key="1">
    <source>
        <dbReference type="SAM" id="MobiDB-lite"/>
    </source>
</evidence>
<feature type="non-terminal residue" evidence="2">
    <location>
        <position position="1"/>
    </location>
</feature>
<gene>
    <name evidence="2" type="ORF">SCF082_LOCUS15704</name>
    <name evidence="3" type="ORF">SCF082_LOCUS15769</name>
</gene>
<organism evidence="2 4">
    <name type="scientific">Durusdinium trenchii</name>
    <dbReference type="NCBI Taxonomy" id="1381693"/>
    <lineage>
        <taxon>Eukaryota</taxon>
        <taxon>Sar</taxon>
        <taxon>Alveolata</taxon>
        <taxon>Dinophyceae</taxon>
        <taxon>Suessiales</taxon>
        <taxon>Symbiodiniaceae</taxon>
        <taxon>Durusdinium</taxon>
    </lineage>
</organism>
<dbReference type="Proteomes" id="UP001642464">
    <property type="component" value="Unassembled WGS sequence"/>
</dbReference>
<name>A0ABP0K631_9DINO</name>
<keyword evidence="4" id="KW-1185">Reference proteome</keyword>
<evidence type="ECO:0000313" key="2">
    <source>
        <dbReference type="EMBL" id="CAK9022241.1"/>
    </source>
</evidence>
<evidence type="ECO:0000313" key="3">
    <source>
        <dbReference type="EMBL" id="CAK9022398.1"/>
    </source>
</evidence>
<protein>
    <submittedName>
        <fullName evidence="2">Uncharacterized protein</fullName>
    </submittedName>
</protein>
<dbReference type="EMBL" id="CAXAMM010010069">
    <property type="protein sequence ID" value="CAK9022241.1"/>
    <property type="molecule type" value="Genomic_DNA"/>
</dbReference>
<feature type="compositionally biased region" description="Low complexity" evidence="1">
    <location>
        <begin position="215"/>
        <end position="234"/>
    </location>
</feature>
<feature type="non-terminal residue" evidence="2">
    <location>
        <position position="349"/>
    </location>
</feature>
<proteinExistence type="predicted"/>
<feature type="region of interest" description="Disordered" evidence="1">
    <location>
        <begin position="1"/>
        <end position="66"/>
    </location>
</feature>
<reference evidence="2 4" key="1">
    <citation type="submission" date="2024-02" db="EMBL/GenBank/DDBJ databases">
        <authorList>
            <person name="Chen Y."/>
            <person name="Shah S."/>
            <person name="Dougan E. K."/>
            <person name="Thang M."/>
            <person name="Chan C."/>
        </authorList>
    </citation>
    <scope>NUCLEOTIDE SEQUENCE [LARGE SCALE GENOMIC DNA]</scope>
</reference>
<comment type="caution">
    <text evidence="2">The sequence shown here is derived from an EMBL/GenBank/DDBJ whole genome shotgun (WGS) entry which is preliminary data.</text>
</comment>
<sequence>ETQIEEGSPHTCEIEKTPVESELSPTLILGQSPQDEQEPDEEVPCGAVGDAAQPGDVVGAGTETPSADVEDAENAQFASSLALAAEETSKHLELATTAVNAQGTSWEEGAFVSPELLTCTCAAITQCLDQVNQIIFVHEEAQAEYEEMLKDPEKYAQDLALMKQEINQDNITEMNAAILRLESRYRMQREGKLEEPASVRVEDAAVARSSSAAVSSGVAQSSSPAAPSSASVQGKVRKAKKDQETKSSSSIRKTLKRKATKKSPKAKAAPKKSPKAKAAPKKSPKAKAKAKAAGQKKARIVEPEEMDKDALQRKLRSVYDTAWHHAVIPEGISDEDMKELKKSAGTASR</sequence>
<evidence type="ECO:0000313" key="4">
    <source>
        <dbReference type="Proteomes" id="UP001642464"/>
    </source>
</evidence>